<feature type="region of interest" description="Disordered" evidence="1">
    <location>
        <begin position="149"/>
        <end position="207"/>
    </location>
</feature>
<feature type="compositionally biased region" description="Basic and acidic residues" evidence="1">
    <location>
        <begin position="447"/>
        <end position="458"/>
    </location>
</feature>
<feature type="compositionally biased region" description="Basic residues" evidence="1">
    <location>
        <begin position="815"/>
        <end position="829"/>
    </location>
</feature>
<feature type="region of interest" description="Disordered" evidence="1">
    <location>
        <begin position="252"/>
        <end position="286"/>
    </location>
</feature>
<feature type="compositionally biased region" description="Polar residues" evidence="1">
    <location>
        <begin position="737"/>
        <end position="758"/>
    </location>
</feature>
<feature type="compositionally biased region" description="Low complexity" evidence="1">
    <location>
        <begin position="493"/>
        <end position="502"/>
    </location>
</feature>
<sequence>MQLQCFLQLTKKKHMLSLIRATGRTLSVWLHGGSEQTVENHARWSPPSSESSDCSDVVMKLSPPHSESSNNSSDVSLRRSWSKDVLFDFKVIHLSRKRKHELISGSSDSSDQSSKSSCTDLFPDMRLCEEMEGKQHLYKILLSGPHGIRDRLMSSNQDQPQSEAAPTSPGSSKTCDVLMKSDGSKGRADTDRSSPPRPESSRPQTPDEALQISELLESDEVLMDDCIALSPPLHLPSVRAVYSRRRIRSMDNRNDFKGNHLSINREPVLSSGSSDSLDQSSKSSCTDLFPDRSLCEETEGIDHLFLSGPHGIRDGLMSSNQDQPQSEAAPTSPGSSKTCDVLMKSDGSKGRADTDRSSPPRPESSRPQTPDEALQSWKLLLSDEVLMEDCIAPSPPLQIPSVRAPSEHSTITDSVFTSMDDDRPLIFPAVGAHCLVHEPMTSDEQDHEFKGPDTDRASSSESSDCSDESMRSDSSKGQVVDFKGSDPERSESSDCSDGSMKSDSSKGQVVDFKGSDPERSSPPRPESSRPQTPDEALQSMRRLKSHKVCQGSFPLPMPCLVEGPAPLHLPSLREILEVREREEHKQKLEGHAQKSQKLPKPDEVCQGPFPLPMPYLVEGPAPPHLSSFLRPGYSKSLSESSDCSDVSLSSEMSRNHLINFKENHLSSKRRPELSFGSSDSLHLSDDSLDEDWSSKSRYSDRNILRKELEKLRQDREGKNHLLDLFLIGPHGTRDGLMSSNQDQPQSEAAPTSPGSSKTCDVLMKSDGSKGRADTDRSSPPRPESSRPQTPDEALQSMRHLKSHKVSGELPEGRPPPRRSSMRKRRSGRR</sequence>
<dbReference type="InParanoid" id="A0A6P7HQ06"/>
<keyword evidence="2" id="KW-1185">Reference proteome</keyword>
<feature type="region of interest" description="Disordered" evidence="1">
    <location>
        <begin position="39"/>
        <end position="75"/>
    </location>
</feature>
<reference evidence="3" key="2">
    <citation type="submission" date="2025-08" db="UniProtKB">
        <authorList>
            <consortium name="RefSeq"/>
        </authorList>
    </citation>
    <scope>IDENTIFICATION</scope>
</reference>
<feature type="compositionally biased region" description="Basic and acidic residues" evidence="1">
    <location>
        <begin position="766"/>
        <end position="778"/>
    </location>
</feature>
<gene>
    <name evidence="3" type="primary">LOC114427111</name>
</gene>
<feature type="region of interest" description="Disordered" evidence="1">
    <location>
        <begin position="441"/>
        <end position="545"/>
    </location>
</feature>
<feature type="compositionally biased region" description="Low complexity" evidence="1">
    <location>
        <begin position="269"/>
        <end position="284"/>
    </location>
</feature>
<feature type="compositionally biased region" description="Low complexity" evidence="1">
    <location>
        <begin position="45"/>
        <end position="75"/>
    </location>
</feature>
<dbReference type="GeneID" id="114427111"/>
<proteinExistence type="predicted"/>
<evidence type="ECO:0000313" key="2">
    <source>
        <dbReference type="Proteomes" id="UP000515145"/>
    </source>
</evidence>
<reference evidence="2" key="1">
    <citation type="submission" date="2024-06" db="UniProtKB">
        <authorList>
            <consortium name="RefSeq"/>
        </authorList>
    </citation>
    <scope>NUCLEOTIDE SEQUENCE [LARGE SCALE GENOMIC DNA]</scope>
</reference>
<evidence type="ECO:0000313" key="3">
    <source>
        <dbReference type="RefSeq" id="XP_028250694.1"/>
    </source>
</evidence>
<protein>
    <submittedName>
        <fullName evidence="3">Dentin sialophosphoprotein-like isoform X1</fullName>
    </submittedName>
</protein>
<evidence type="ECO:0000256" key="1">
    <source>
        <dbReference type="SAM" id="MobiDB-lite"/>
    </source>
</evidence>
<dbReference type="RefSeq" id="XP_028250694.1">
    <property type="nucleotide sequence ID" value="XM_028394893.1"/>
</dbReference>
<accession>A0A6P7HQ06</accession>
<feature type="compositionally biased region" description="Basic and acidic residues" evidence="1">
    <location>
        <begin position="346"/>
        <end position="358"/>
    </location>
</feature>
<feature type="compositionally biased region" description="Basic and acidic residues" evidence="1">
    <location>
        <begin position="182"/>
        <end position="194"/>
    </location>
</feature>
<feature type="region of interest" description="Disordered" evidence="1">
    <location>
        <begin position="667"/>
        <end position="699"/>
    </location>
</feature>
<feature type="compositionally biased region" description="Polar residues" evidence="1">
    <location>
        <begin position="153"/>
        <end position="174"/>
    </location>
</feature>
<organism evidence="2 3">
    <name type="scientific">Parambassis ranga</name>
    <name type="common">Indian glassy fish</name>
    <dbReference type="NCBI Taxonomy" id="210632"/>
    <lineage>
        <taxon>Eukaryota</taxon>
        <taxon>Metazoa</taxon>
        <taxon>Chordata</taxon>
        <taxon>Craniata</taxon>
        <taxon>Vertebrata</taxon>
        <taxon>Euteleostomi</taxon>
        <taxon>Actinopterygii</taxon>
        <taxon>Neopterygii</taxon>
        <taxon>Teleostei</taxon>
        <taxon>Neoteleostei</taxon>
        <taxon>Acanthomorphata</taxon>
        <taxon>Ovalentaria</taxon>
        <taxon>Ambassidae</taxon>
        <taxon>Parambassis</taxon>
    </lineage>
</organism>
<feature type="region of interest" description="Disordered" evidence="1">
    <location>
        <begin position="728"/>
        <end position="829"/>
    </location>
</feature>
<feature type="compositionally biased region" description="Basic and acidic residues" evidence="1">
    <location>
        <begin position="483"/>
        <end position="492"/>
    </location>
</feature>
<feature type="compositionally biased region" description="Basic and acidic residues" evidence="1">
    <location>
        <begin position="580"/>
        <end position="592"/>
    </location>
</feature>
<feature type="compositionally biased region" description="Polar residues" evidence="1">
    <location>
        <begin position="317"/>
        <end position="338"/>
    </location>
</feature>
<feature type="region of interest" description="Disordered" evidence="1">
    <location>
        <begin position="306"/>
        <end position="373"/>
    </location>
</feature>
<dbReference type="AlphaFoldDB" id="A0A6P7HQ06"/>
<name>A0A6P7HQ06_9TELE</name>
<feature type="region of interest" description="Disordered" evidence="1">
    <location>
        <begin position="580"/>
        <end position="609"/>
    </location>
</feature>
<dbReference type="Proteomes" id="UP000515145">
    <property type="component" value="Chromosome 22"/>
</dbReference>